<dbReference type="AlphaFoldDB" id="A0A1L8CNY3"/>
<organism evidence="1 2">
    <name type="scientific">Mariprofundus micogutta</name>
    <dbReference type="NCBI Taxonomy" id="1921010"/>
    <lineage>
        <taxon>Bacteria</taxon>
        <taxon>Pseudomonadati</taxon>
        <taxon>Pseudomonadota</taxon>
        <taxon>Candidatius Mariprofundia</taxon>
        <taxon>Mariprofundales</taxon>
        <taxon>Mariprofundaceae</taxon>
        <taxon>Mariprofundus</taxon>
    </lineage>
</organism>
<name>A0A1L8CNY3_9PROT</name>
<evidence type="ECO:0000313" key="2">
    <source>
        <dbReference type="Proteomes" id="UP000231632"/>
    </source>
</evidence>
<keyword evidence="2" id="KW-1185">Reference proteome</keyword>
<comment type="caution">
    <text evidence="1">The sequence shown here is derived from an EMBL/GenBank/DDBJ whole genome shotgun (WGS) entry which is preliminary data.</text>
</comment>
<dbReference type="OrthoDB" id="9758855at2"/>
<dbReference type="EMBL" id="BDFD01000013">
    <property type="protein sequence ID" value="GAV20608.1"/>
    <property type="molecule type" value="Genomic_DNA"/>
</dbReference>
<accession>A0A1L8CNY3</accession>
<dbReference type="RefSeq" id="WP_072659926.1">
    <property type="nucleotide sequence ID" value="NZ_BDFD01000013.1"/>
</dbReference>
<protein>
    <submittedName>
        <fullName evidence="1">Uncharacterized protein</fullName>
    </submittedName>
</protein>
<reference evidence="1 2" key="1">
    <citation type="journal article" date="2017" name="Arch. Microbiol.">
        <title>Mariprofundus micogutta sp. nov., a novel iron-oxidizing zetaproteobacterium isolated from a deep-sea hydrothermal field at the Bayonnaise knoll of the Izu-Ogasawara arc, and a description of Mariprofundales ord. nov. and Zetaproteobacteria classis nov.</title>
        <authorList>
            <person name="Makita H."/>
            <person name="Tanaka E."/>
            <person name="Mitsunobu S."/>
            <person name="Miyazaki M."/>
            <person name="Nunoura T."/>
            <person name="Uematsu K."/>
            <person name="Takaki Y."/>
            <person name="Nishi S."/>
            <person name="Shimamura S."/>
            <person name="Takai K."/>
        </authorList>
    </citation>
    <scope>NUCLEOTIDE SEQUENCE [LARGE SCALE GENOMIC DNA]</scope>
    <source>
        <strain evidence="1 2">ET2</strain>
    </source>
</reference>
<gene>
    <name evidence="1" type="ORF">MMIC_P1580</name>
</gene>
<sequence length="117" mass="13225">MRIISAAEMGGESGKKFSAERFINPNKDVRTTMTHGYSEQLDDLVHSQMFANLDLWEALTYRDGGLRRIKTIHAFVNPPVNYPVEDKIPELPITAKRSLSDYTKGPKIVSENCPTTR</sequence>
<proteinExistence type="predicted"/>
<evidence type="ECO:0000313" key="1">
    <source>
        <dbReference type="EMBL" id="GAV20608.1"/>
    </source>
</evidence>
<dbReference type="Proteomes" id="UP000231632">
    <property type="component" value="Unassembled WGS sequence"/>
</dbReference>